<dbReference type="RefSeq" id="XP_018065573.1">
    <property type="nucleotide sequence ID" value="XM_018206103.1"/>
</dbReference>
<dbReference type="Pfam" id="PF06101">
    <property type="entry name" value="Vps62"/>
    <property type="match status" value="1"/>
</dbReference>
<accession>A0A194WTD1</accession>
<sequence length="414" mass="45014">MTNQTHPYGPLLVTLTTAYDLRWSDKGSGGKKDASFWHAKSQGDLRPLGTVALQGYDDPNNRRAALLIGPHGQASVAPPIRYDQVYNDKGTGSNRDGSIWRPVAPASYHALGDVVAAGYNAPSLDDIWCVRSDLVTAGKFSDLVWDDHGTGGDNDVSIWDVQPRDAHFEADKVPFSGDTFISANNYSAPNNALAKALLVDVPAHIFEGGSREAPRLTSKVAPSASTALELDRSVVIPFTCVFPANDQTSVDLIFNPFISIEQWGNWTLALFDNNTVSVKQSSSQEITTGITNSQTETFEHSTGVKISAEVGVELVGKVTTELYYQFTYTTSASTETLRSQTITHTLTTPPQHAAALWVKHLAYRAVRLADGSIIGQDLPFDLPVTSRSQFPEDELGGCLCGMKLQAEQSKLYRF</sequence>
<dbReference type="EMBL" id="KQ947427">
    <property type="protein sequence ID" value="KUJ11218.1"/>
    <property type="molecule type" value="Genomic_DNA"/>
</dbReference>
<gene>
    <name evidence="1" type="ORF">LY89DRAFT_239696</name>
</gene>
<dbReference type="PANTHER" id="PTHR48219">
    <property type="entry name" value="VACUOLAR PROTEIN SORTING-ASSOCIATED PROTEIN 62-RELATED"/>
    <property type="match status" value="1"/>
</dbReference>
<keyword evidence="2" id="KW-1185">Reference proteome</keyword>
<organism evidence="1 2">
    <name type="scientific">Mollisia scopiformis</name>
    <name type="common">Conifer needle endophyte fungus</name>
    <name type="synonym">Phialocephala scopiformis</name>
    <dbReference type="NCBI Taxonomy" id="149040"/>
    <lineage>
        <taxon>Eukaryota</taxon>
        <taxon>Fungi</taxon>
        <taxon>Dikarya</taxon>
        <taxon>Ascomycota</taxon>
        <taxon>Pezizomycotina</taxon>
        <taxon>Leotiomycetes</taxon>
        <taxon>Helotiales</taxon>
        <taxon>Mollisiaceae</taxon>
        <taxon>Mollisia</taxon>
    </lineage>
</organism>
<dbReference type="KEGG" id="psco:LY89DRAFT_239696"/>
<reference evidence="1 2" key="1">
    <citation type="submission" date="2015-10" db="EMBL/GenBank/DDBJ databases">
        <title>Full genome of DAOMC 229536 Phialocephala scopiformis, a fungal endophyte of spruce producing the potent anti-insectan compound rugulosin.</title>
        <authorList>
            <consortium name="DOE Joint Genome Institute"/>
            <person name="Walker A.K."/>
            <person name="Frasz S.L."/>
            <person name="Seifert K.A."/>
            <person name="Miller J.D."/>
            <person name="Mondo S.J."/>
            <person name="Labutti K."/>
            <person name="Lipzen A."/>
            <person name="Dockter R."/>
            <person name="Kennedy M."/>
            <person name="Grigoriev I.V."/>
            <person name="Spatafora J.W."/>
        </authorList>
    </citation>
    <scope>NUCLEOTIDE SEQUENCE [LARGE SCALE GENOMIC DNA]</scope>
    <source>
        <strain evidence="1 2">CBS 120377</strain>
    </source>
</reference>
<dbReference type="AlphaFoldDB" id="A0A194WTD1"/>
<dbReference type="SUPFAM" id="SSF56973">
    <property type="entry name" value="Aerolisin/ETX pore-forming domain"/>
    <property type="match status" value="1"/>
</dbReference>
<evidence type="ECO:0000313" key="2">
    <source>
        <dbReference type="Proteomes" id="UP000070700"/>
    </source>
</evidence>
<dbReference type="STRING" id="149040.A0A194WTD1"/>
<dbReference type="Proteomes" id="UP000070700">
    <property type="component" value="Unassembled WGS sequence"/>
</dbReference>
<evidence type="ECO:0000313" key="1">
    <source>
        <dbReference type="EMBL" id="KUJ11218.1"/>
    </source>
</evidence>
<dbReference type="Gene3D" id="2.170.15.10">
    <property type="entry name" value="Proaerolysin, chain A, domain 3"/>
    <property type="match status" value="1"/>
</dbReference>
<dbReference type="GeneID" id="28815829"/>
<name>A0A194WTD1_MOLSC</name>
<protein>
    <submittedName>
        <fullName evidence="1">Uncharacterized protein</fullName>
    </submittedName>
</protein>
<dbReference type="InParanoid" id="A0A194WTD1"/>
<dbReference type="PANTHER" id="PTHR48219:SF2">
    <property type="entry name" value="VACUOLAR PROTEIN SORTING-ASSOCIATED PROTEIN 62"/>
    <property type="match status" value="1"/>
</dbReference>
<dbReference type="InterPro" id="IPR009291">
    <property type="entry name" value="Vps62"/>
</dbReference>
<proteinExistence type="predicted"/>
<dbReference type="OrthoDB" id="428159at2759"/>